<evidence type="ECO:0008006" key="3">
    <source>
        <dbReference type="Google" id="ProtNLM"/>
    </source>
</evidence>
<evidence type="ECO:0000313" key="1">
    <source>
        <dbReference type="EMBL" id="GAA2118446.1"/>
    </source>
</evidence>
<sequence length="80" mass="8360">MSKTNRRAASAAAPTLADIRKWPATVGVTHAAPALGVSPSHLRALIGRGEAPVQVLRMGRRYSVITASLVRLLSGETEAA</sequence>
<protein>
    <recommendedName>
        <fullName evidence="3">Helix-turn-helix domain-containing protein</fullName>
    </recommendedName>
</protein>
<dbReference type="RefSeq" id="WP_344289459.1">
    <property type="nucleotide sequence ID" value="NZ_BAAAPF010000041.1"/>
</dbReference>
<organism evidence="1 2">
    <name type="scientific">Streptomyces synnematoformans</name>
    <dbReference type="NCBI Taxonomy" id="415721"/>
    <lineage>
        <taxon>Bacteria</taxon>
        <taxon>Bacillati</taxon>
        <taxon>Actinomycetota</taxon>
        <taxon>Actinomycetes</taxon>
        <taxon>Kitasatosporales</taxon>
        <taxon>Streptomycetaceae</taxon>
        <taxon>Streptomyces</taxon>
    </lineage>
</organism>
<gene>
    <name evidence="1" type="ORF">GCM10009802_20090</name>
</gene>
<evidence type="ECO:0000313" key="2">
    <source>
        <dbReference type="Proteomes" id="UP001500443"/>
    </source>
</evidence>
<accession>A0ABP5JID5</accession>
<comment type="caution">
    <text evidence="1">The sequence shown here is derived from an EMBL/GenBank/DDBJ whole genome shotgun (WGS) entry which is preliminary data.</text>
</comment>
<reference evidence="2" key="1">
    <citation type="journal article" date="2019" name="Int. J. Syst. Evol. Microbiol.">
        <title>The Global Catalogue of Microorganisms (GCM) 10K type strain sequencing project: providing services to taxonomists for standard genome sequencing and annotation.</title>
        <authorList>
            <consortium name="The Broad Institute Genomics Platform"/>
            <consortium name="The Broad Institute Genome Sequencing Center for Infectious Disease"/>
            <person name="Wu L."/>
            <person name="Ma J."/>
        </authorList>
    </citation>
    <scope>NUCLEOTIDE SEQUENCE [LARGE SCALE GENOMIC DNA]</scope>
    <source>
        <strain evidence="2">JCM 15481</strain>
    </source>
</reference>
<keyword evidence="2" id="KW-1185">Reference proteome</keyword>
<dbReference type="EMBL" id="BAAAPF010000041">
    <property type="protein sequence ID" value="GAA2118446.1"/>
    <property type="molecule type" value="Genomic_DNA"/>
</dbReference>
<proteinExistence type="predicted"/>
<dbReference type="Proteomes" id="UP001500443">
    <property type="component" value="Unassembled WGS sequence"/>
</dbReference>
<name>A0ABP5JID5_9ACTN</name>